<comment type="caution">
    <text evidence="3">The sequence shown here is derived from an EMBL/GenBank/DDBJ whole genome shotgun (WGS) entry which is preliminary data.</text>
</comment>
<organism evidence="3 4">
    <name type="scientific">Escherichia coli</name>
    <dbReference type="NCBI Taxonomy" id="562"/>
    <lineage>
        <taxon>Bacteria</taxon>
        <taxon>Pseudomonadati</taxon>
        <taxon>Pseudomonadota</taxon>
        <taxon>Gammaproteobacteria</taxon>
        <taxon>Enterobacterales</taxon>
        <taxon>Enterobacteriaceae</taxon>
        <taxon>Escherichia</taxon>
    </lineage>
</organism>
<evidence type="ECO:0000313" key="2">
    <source>
        <dbReference type="EMBL" id="EFH6652473.1"/>
    </source>
</evidence>
<keyword evidence="3" id="KW-0238">DNA-binding</keyword>
<proteinExistence type="predicted"/>
<name>A0A3L9I2R4_ECOLX</name>
<evidence type="ECO:0000313" key="5">
    <source>
        <dbReference type="Proteomes" id="UP000530628"/>
    </source>
</evidence>
<dbReference type="Proteomes" id="UP000281340">
    <property type="component" value="Unassembled WGS sequence"/>
</dbReference>
<evidence type="ECO:0000313" key="6">
    <source>
        <dbReference type="Proteomes" id="UP000533284"/>
    </source>
</evidence>
<dbReference type="RefSeq" id="WP_001397868.1">
    <property type="nucleotide sequence ID" value="NZ_CAKODY010000144.1"/>
</dbReference>
<gene>
    <name evidence="3" type="ORF">EAI46_19665</name>
    <name evidence="1" type="ORF">FJQ40_28090</name>
    <name evidence="2" type="ORF">GNW61_27850</name>
</gene>
<dbReference type="GO" id="GO:0003677">
    <property type="term" value="F:DNA binding"/>
    <property type="evidence" value="ECO:0007669"/>
    <property type="project" value="UniProtKB-KW"/>
</dbReference>
<reference evidence="3 4" key="1">
    <citation type="submission" date="2018-10" db="EMBL/GenBank/DDBJ databases">
        <title>Comparison of Escherichia coli isolates recovered from retail chicken and from chicken fecal samples by antimicrobial susceptibility test and whole genome sequencing.</title>
        <authorList>
            <person name="Tang B."/>
            <person name="Ma Y."/>
            <person name="He X."/>
            <person name="Cao L."/>
            <person name="Xia X."/>
            <person name="Yang H."/>
        </authorList>
    </citation>
    <scope>NUCLEOTIDE SEQUENCE [LARGE SCALE GENOMIC DNA]</scope>
    <source>
        <strain evidence="3 4">CMJH98b</strain>
    </source>
</reference>
<dbReference type="InterPro" id="IPR037150">
    <property type="entry name" value="H-NS_C_dom_sf"/>
</dbReference>
<evidence type="ECO:0000313" key="3">
    <source>
        <dbReference type="EMBL" id="RLY55600.1"/>
    </source>
</evidence>
<dbReference type="EMBL" id="AASDBN010000167">
    <property type="protein sequence ID" value="EFB1701111.1"/>
    <property type="molecule type" value="Genomic_DNA"/>
</dbReference>
<dbReference type="EMBL" id="RDDM01000186">
    <property type="protein sequence ID" value="RLY55600.1"/>
    <property type="molecule type" value="Genomic_DNA"/>
</dbReference>
<dbReference type="Proteomes" id="UP000530628">
    <property type="component" value="Unassembled WGS sequence"/>
</dbReference>
<evidence type="ECO:0000313" key="1">
    <source>
        <dbReference type="EMBL" id="EFB1701111.1"/>
    </source>
</evidence>
<reference evidence="2 5" key="2">
    <citation type="submission" date="2019-11" db="EMBL/GenBank/DDBJ databases">
        <authorList>
            <consortium name="GenomeTrakr network: Whole genome sequencing for foodborne pathogen traceback"/>
        </authorList>
    </citation>
    <scope>NUCLEOTIDE SEQUENCE [LARGE SCALE GENOMIC DNA]</scope>
    <source>
        <strain evidence="1 6">PSU-1847</strain>
        <strain evidence="2 5">PSU-2072</strain>
    </source>
</reference>
<protein>
    <submittedName>
        <fullName evidence="3">DNA-binding protein</fullName>
    </submittedName>
</protein>
<accession>A0A3L9I2R4</accession>
<dbReference type="Gene3D" id="4.10.430.10">
    <property type="entry name" value="Histone-like protein H-NS, C-terminal domain"/>
    <property type="match status" value="1"/>
</dbReference>
<dbReference type="EMBL" id="AASWOY010000196">
    <property type="protein sequence ID" value="EFH6652473.1"/>
    <property type="molecule type" value="Genomic_DNA"/>
</dbReference>
<evidence type="ECO:0000313" key="4">
    <source>
        <dbReference type="Proteomes" id="UP000281340"/>
    </source>
</evidence>
<sequence>MTDTIKNRRKNKDGEKKAKYIFEDENREIKTWSRNGKMPLTLQKRLNEG</sequence>
<dbReference type="AlphaFoldDB" id="A0A3L9I2R4"/>
<dbReference type="Proteomes" id="UP000533284">
    <property type="component" value="Unassembled WGS sequence"/>
</dbReference>